<organism evidence="1">
    <name type="scientific">marine sediment metagenome</name>
    <dbReference type="NCBI Taxonomy" id="412755"/>
    <lineage>
        <taxon>unclassified sequences</taxon>
        <taxon>metagenomes</taxon>
        <taxon>ecological metagenomes</taxon>
    </lineage>
</organism>
<dbReference type="AlphaFoldDB" id="A0A0F9F1C3"/>
<reference evidence="1" key="1">
    <citation type="journal article" date="2015" name="Nature">
        <title>Complex archaea that bridge the gap between prokaryotes and eukaryotes.</title>
        <authorList>
            <person name="Spang A."/>
            <person name="Saw J.H."/>
            <person name="Jorgensen S.L."/>
            <person name="Zaremba-Niedzwiedzka K."/>
            <person name="Martijn J."/>
            <person name="Lind A.E."/>
            <person name="van Eijk R."/>
            <person name="Schleper C."/>
            <person name="Guy L."/>
            <person name="Ettema T.J."/>
        </authorList>
    </citation>
    <scope>NUCLEOTIDE SEQUENCE</scope>
</reference>
<proteinExistence type="predicted"/>
<accession>A0A0F9F1C3</accession>
<comment type="caution">
    <text evidence="1">The sequence shown here is derived from an EMBL/GenBank/DDBJ whole genome shotgun (WGS) entry which is preliminary data.</text>
</comment>
<dbReference type="EMBL" id="LAZR01022945">
    <property type="protein sequence ID" value="KKL80134.1"/>
    <property type="molecule type" value="Genomic_DNA"/>
</dbReference>
<gene>
    <name evidence="1" type="ORF">LCGC14_2007770</name>
</gene>
<sequence>MTTGIVYDDIYLQHRIGTHVESHYRLI</sequence>
<evidence type="ECO:0000313" key="1">
    <source>
        <dbReference type="EMBL" id="KKL80134.1"/>
    </source>
</evidence>
<name>A0A0F9F1C3_9ZZZZ</name>
<protein>
    <submittedName>
        <fullName evidence="1">Uncharacterized protein</fullName>
    </submittedName>
</protein>
<feature type="non-terminal residue" evidence="1">
    <location>
        <position position="27"/>
    </location>
</feature>